<name>A0ABU6KIQ4_9BACI</name>
<evidence type="ECO:0000313" key="2">
    <source>
        <dbReference type="EMBL" id="MEC5424755.1"/>
    </source>
</evidence>
<reference evidence="2 3" key="1">
    <citation type="journal article" date="2024" name="Int. J. Syst. Evol. Microbiol.">
        <title>Virgibacillus tibetensis sp. nov., isolated from salt lake on the Tibetan Plateau of China.</title>
        <authorList>
            <person name="Phurbu D."/>
            <person name="Liu Z.-X."/>
            <person name="Wang R."/>
            <person name="Zheng Y.-Y."/>
            <person name="Liu H.-C."/>
            <person name="Zhou Y.-G."/>
            <person name="Yu Y.-J."/>
            <person name="Li A.-H."/>
        </authorList>
    </citation>
    <scope>NUCLEOTIDE SEQUENCE [LARGE SCALE GENOMIC DNA]</scope>
    <source>
        <strain evidence="2 3">C22-A2</strain>
    </source>
</reference>
<dbReference type="EMBL" id="JARZFX010000008">
    <property type="protein sequence ID" value="MEC5424755.1"/>
    <property type="molecule type" value="Genomic_DNA"/>
</dbReference>
<dbReference type="Pfam" id="PF14268">
    <property type="entry name" value="YoaP"/>
    <property type="match status" value="1"/>
</dbReference>
<gene>
    <name evidence="2" type="ORF">QGM71_14810</name>
</gene>
<sequence length="260" mass="29878">MGGDKVVEIIDVSSENVNKYGFFCMRSKSKSDGYQNKLRWLKERFKEGLKIKIIQENRRQRGFIEYIPGKHTWRAINAKEYMVIHCFWIVGKNKGKGFGVSLLNECIKDAKNLNLAGVVLVTSNKGWLPDKLFFEKKGFTLVDQIGEFELMAQLFKDGTTPSFYDWQKTAKEFSNGITVFKSDQCPFIQDAVINLEVAADELDIKVNIVELDNYEMAQQKSPTPFGVFTVIYNGEIITYHPETKNKFVKLLEKQSLKLNS</sequence>
<dbReference type="InterPro" id="IPR016181">
    <property type="entry name" value="Acyl_CoA_acyltransferase"/>
</dbReference>
<dbReference type="Gene3D" id="3.40.630.30">
    <property type="match status" value="1"/>
</dbReference>
<proteinExistence type="predicted"/>
<evidence type="ECO:0000313" key="3">
    <source>
        <dbReference type="Proteomes" id="UP001335737"/>
    </source>
</evidence>
<feature type="domain" description="YoaP-like" evidence="1">
    <location>
        <begin position="207"/>
        <end position="249"/>
    </location>
</feature>
<dbReference type="SUPFAM" id="SSF55729">
    <property type="entry name" value="Acyl-CoA N-acyltransferases (Nat)"/>
    <property type="match status" value="1"/>
</dbReference>
<keyword evidence="3" id="KW-1185">Reference proteome</keyword>
<dbReference type="InterPro" id="IPR025685">
    <property type="entry name" value="YoaP-like_dom"/>
</dbReference>
<dbReference type="Proteomes" id="UP001335737">
    <property type="component" value="Unassembled WGS sequence"/>
</dbReference>
<comment type="caution">
    <text evidence="2">The sequence shown here is derived from an EMBL/GenBank/DDBJ whole genome shotgun (WGS) entry which is preliminary data.</text>
</comment>
<accession>A0ABU6KIQ4</accession>
<evidence type="ECO:0000259" key="1">
    <source>
        <dbReference type="Pfam" id="PF14268"/>
    </source>
</evidence>
<protein>
    <submittedName>
        <fullName evidence="2">YoaP domain-containing protein</fullName>
    </submittedName>
</protein>
<organism evidence="2 3">
    <name type="scientific">Virgibacillus tibetensis</name>
    <dbReference type="NCBI Taxonomy" id="3042313"/>
    <lineage>
        <taxon>Bacteria</taxon>
        <taxon>Bacillati</taxon>
        <taxon>Bacillota</taxon>
        <taxon>Bacilli</taxon>
        <taxon>Bacillales</taxon>
        <taxon>Bacillaceae</taxon>
        <taxon>Virgibacillus</taxon>
    </lineage>
</organism>